<reference evidence="3" key="1">
    <citation type="submission" date="2023-08" db="EMBL/GenBank/DDBJ databases">
        <title>WGS of Aeromonas isolates.</title>
        <authorList>
            <person name="Lee H."/>
        </authorList>
    </citation>
    <scope>NUCLEOTIDE SEQUENCE</scope>
    <source>
        <strain evidence="3">SL22</strain>
    </source>
</reference>
<dbReference type="Proteomes" id="UP001168216">
    <property type="component" value="Unassembled WGS sequence"/>
</dbReference>
<keyword evidence="2" id="KW-0732">Signal</keyword>
<feature type="signal peptide" evidence="2">
    <location>
        <begin position="1"/>
        <end position="18"/>
    </location>
</feature>
<accession>A0AAW7I2A5</accession>
<dbReference type="Pfam" id="PF11319">
    <property type="entry name" value="VasI"/>
    <property type="match status" value="1"/>
</dbReference>
<sequence length="209" mass="22796">MSILGLLPLLLATSGAVAPLDMASWQACRREPSPLIRLACYDALGNGLTQTNEGGAPKSAAWQAIWAQEQARTPDSPPFLLQRDEGRDSETLTRPALRGATLAIGCVDSITHIRLRLDTPWAGEKVQVELDGQPSAGSQSWFIRDQGLLLEYGRGLPAIEELKRWIGHRELQVRADNGTQARAASGVVLRVDLSGLKEALAPLRQQCRW</sequence>
<dbReference type="RefSeq" id="WP_290021924.1">
    <property type="nucleotide sequence ID" value="NZ_JAOPLV010000004.1"/>
</dbReference>
<evidence type="ECO:0000256" key="2">
    <source>
        <dbReference type="SAM" id="SignalP"/>
    </source>
</evidence>
<dbReference type="InterPro" id="IPR017738">
    <property type="entry name" value="T6SS-assoc_VCA0118"/>
</dbReference>
<protein>
    <submittedName>
        <fullName evidence="3">Type VI secretion system-associated protein TagO</fullName>
    </submittedName>
</protein>
<dbReference type="AlphaFoldDB" id="A0AAW7I2A5"/>
<dbReference type="NCBIfam" id="TIGR03360">
    <property type="entry name" value="VI_minor_1"/>
    <property type="match status" value="1"/>
</dbReference>
<evidence type="ECO:0000256" key="1">
    <source>
        <dbReference type="SAM" id="MobiDB-lite"/>
    </source>
</evidence>
<evidence type="ECO:0000313" key="4">
    <source>
        <dbReference type="Proteomes" id="UP001168216"/>
    </source>
</evidence>
<gene>
    <name evidence="3" type="primary">tagO</name>
    <name evidence="3" type="ORF">OB959_10640</name>
</gene>
<feature type="chain" id="PRO_5043880063" evidence="2">
    <location>
        <begin position="19"/>
        <end position="209"/>
    </location>
</feature>
<comment type="caution">
    <text evidence="3">The sequence shown here is derived from an EMBL/GenBank/DDBJ whole genome shotgun (WGS) entry which is preliminary data.</text>
</comment>
<evidence type="ECO:0000313" key="3">
    <source>
        <dbReference type="EMBL" id="MDM5140256.1"/>
    </source>
</evidence>
<feature type="compositionally biased region" description="Basic and acidic residues" evidence="1">
    <location>
        <begin position="82"/>
        <end position="91"/>
    </location>
</feature>
<organism evidence="3 4">
    <name type="scientific">Aeromonas bestiarum</name>
    <dbReference type="NCBI Taxonomy" id="105751"/>
    <lineage>
        <taxon>Bacteria</taxon>
        <taxon>Pseudomonadati</taxon>
        <taxon>Pseudomonadota</taxon>
        <taxon>Gammaproteobacteria</taxon>
        <taxon>Aeromonadales</taxon>
        <taxon>Aeromonadaceae</taxon>
        <taxon>Aeromonas</taxon>
    </lineage>
</organism>
<proteinExistence type="predicted"/>
<feature type="region of interest" description="Disordered" evidence="1">
    <location>
        <begin position="72"/>
        <end position="91"/>
    </location>
</feature>
<dbReference type="EMBL" id="JAOPLV010000004">
    <property type="protein sequence ID" value="MDM5140256.1"/>
    <property type="molecule type" value="Genomic_DNA"/>
</dbReference>
<name>A0AAW7I2A5_9GAMM</name>